<dbReference type="AlphaFoldDB" id="A0A367IU17"/>
<accession>A0A367IU17</accession>
<evidence type="ECO:0000313" key="1">
    <source>
        <dbReference type="EMBL" id="RCH81183.1"/>
    </source>
</evidence>
<protein>
    <submittedName>
        <fullName evidence="1">Uncharacterized protein</fullName>
    </submittedName>
</protein>
<dbReference type="EMBL" id="PJQM01005630">
    <property type="protein sequence ID" value="RCH81183.1"/>
    <property type="molecule type" value="Genomic_DNA"/>
</dbReference>
<comment type="caution">
    <text evidence="1">The sequence shown here is derived from an EMBL/GenBank/DDBJ whole genome shotgun (WGS) entry which is preliminary data.</text>
</comment>
<gene>
    <name evidence="1" type="ORF">CU098_003499</name>
</gene>
<dbReference type="OrthoDB" id="5340906at2759"/>
<reference evidence="1 2" key="1">
    <citation type="journal article" date="2018" name="G3 (Bethesda)">
        <title>Phylogenetic and Phylogenomic Definition of Rhizopus Species.</title>
        <authorList>
            <person name="Gryganskyi A.P."/>
            <person name="Golan J."/>
            <person name="Dolatabadi S."/>
            <person name="Mondo S."/>
            <person name="Robb S."/>
            <person name="Idnurm A."/>
            <person name="Muszewska A."/>
            <person name="Steczkiewicz K."/>
            <person name="Masonjones S."/>
            <person name="Liao H.L."/>
            <person name="Gajdeczka M.T."/>
            <person name="Anike F."/>
            <person name="Vuek A."/>
            <person name="Anishchenko I.M."/>
            <person name="Voigt K."/>
            <person name="de Hoog G.S."/>
            <person name="Smith M.E."/>
            <person name="Heitman J."/>
            <person name="Vilgalys R."/>
            <person name="Stajich J.E."/>
        </authorList>
    </citation>
    <scope>NUCLEOTIDE SEQUENCE [LARGE SCALE GENOMIC DNA]</scope>
    <source>
        <strain evidence="1 2">LSU 92-RS-03</strain>
    </source>
</reference>
<feature type="non-terminal residue" evidence="1">
    <location>
        <position position="1"/>
    </location>
</feature>
<name>A0A367IU17_RHIST</name>
<proteinExistence type="predicted"/>
<evidence type="ECO:0000313" key="2">
    <source>
        <dbReference type="Proteomes" id="UP000253551"/>
    </source>
</evidence>
<sequence length="205" mass="23366">TQEIDEMKTGASMNIISRIPQDLGDYIDHFNCDNLKDLQTHLTDIQDWEKEEYNMNKHHDLDWIKHDIHSYIKLYESGELNTAHKEQCIHIVAGESVSLASALRKNKSRTIGSISAIKRITSGYKCDINVRERKANHEEANEFGAGETGIKSSGTNHIVEGEIKLPKALKDMIDSLIFNNNGGYEGSCYIWITTAWLEHDINYSR</sequence>
<dbReference type="Proteomes" id="UP000253551">
    <property type="component" value="Unassembled WGS sequence"/>
</dbReference>
<organism evidence="1 2">
    <name type="scientific">Rhizopus stolonifer</name>
    <name type="common">Rhizopus nigricans</name>
    <dbReference type="NCBI Taxonomy" id="4846"/>
    <lineage>
        <taxon>Eukaryota</taxon>
        <taxon>Fungi</taxon>
        <taxon>Fungi incertae sedis</taxon>
        <taxon>Mucoromycota</taxon>
        <taxon>Mucoromycotina</taxon>
        <taxon>Mucoromycetes</taxon>
        <taxon>Mucorales</taxon>
        <taxon>Mucorineae</taxon>
        <taxon>Rhizopodaceae</taxon>
        <taxon>Rhizopus</taxon>
    </lineage>
</organism>
<keyword evidence="2" id="KW-1185">Reference proteome</keyword>